<reference evidence="2" key="1">
    <citation type="submission" date="2017-02" db="UniProtKB">
        <authorList>
            <consortium name="WormBaseParasite"/>
        </authorList>
    </citation>
    <scope>IDENTIFICATION</scope>
</reference>
<dbReference type="WBParaSite" id="ALUE_0001064401-mRNA-1">
    <property type="protein sequence ID" value="ALUE_0001064401-mRNA-1"/>
    <property type="gene ID" value="ALUE_0001064401"/>
</dbReference>
<evidence type="ECO:0000313" key="2">
    <source>
        <dbReference type="WBParaSite" id="ALUE_0001064401-mRNA-1"/>
    </source>
</evidence>
<name>A0A0M3I2D9_ASCLU</name>
<dbReference type="Proteomes" id="UP000036681">
    <property type="component" value="Unplaced"/>
</dbReference>
<protein>
    <submittedName>
        <fullName evidence="2">Uncharacterized protein</fullName>
    </submittedName>
</protein>
<accession>A0A0M3I2D9</accession>
<proteinExistence type="predicted"/>
<evidence type="ECO:0000313" key="1">
    <source>
        <dbReference type="Proteomes" id="UP000036681"/>
    </source>
</evidence>
<organism evidence="1 2">
    <name type="scientific">Ascaris lumbricoides</name>
    <name type="common">Giant roundworm</name>
    <dbReference type="NCBI Taxonomy" id="6252"/>
    <lineage>
        <taxon>Eukaryota</taxon>
        <taxon>Metazoa</taxon>
        <taxon>Ecdysozoa</taxon>
        <taxon>Nematoda</taxon>
        <taxon>Chromadorea</taxon>
        <taxon>Rhabditida</taxon>
        <taxon>Spirurina</taxon>
        <taxon>Ascaridomorpha</taxon>
        <taxon>Ascaridoidea</taxon>
        <taxon>Ascarididae</taxon>
        <taxon>Ascaris</taxon>
    </lineage>
</organism>
<dbReference type="AlphaFoldDB" id="A0A0M3I2D9"/>
<keyword evidence="1" id="KW-1185">Reference proteome</keyword>
<sequence length="90" mass="10228">MKHFRYSTGVQEIEKLDGRTLLCKITWRSRQQLSTTNEVMYGALLRVQKWAKCAAVARNFCASSCRTLNEASGPVKKNRDGYNKLAVAKM</sequence>